<organism evidence="4 5">
    <name type="scientific">Rhodobacter aestuarii</name>
    <dbReference type="NCBI Taxonomy" id="453582"/>
    <lineage>
        <taxon>Bacteria</taxon>
        <taxon>Pseudomonadati</taxon>
        <taxon>Pseudomonadota</taxon>
        <taxon>Alphaproteobacteria</taxon>
        <taxon>Rhodobacterales</taxon>
        <taxon>Rhodobacter group</taxon>
        <taxon>Rhodobacter</taxon>
    </lineage>
</organism>
<feature type="domain" description="Double zinc ribbon" evidence="3">
    <location>
        <begin position="25"/>
        <end position="83"/>
    </location>
</feature>
<sequence length="257" mass="28002">MVEIEDKAHRKRMPDGMRRALAAALHTVFPPRCICCGDAVGSDHGMCSPCWQEASFITGTVCDCCGAPLPGESATIELCDECLSEPRPWDRGRAAFLYAGTGRKLVLAFKHADRLDLVPPLGEMLARAARPLIEPGMVIAPVPLHRMRMVRRMFNQSALLAQTMSKHTRLPCVVDLFDRRRATPSQEGLSRAERHQNVQDAIRLRPKYAAKIKGRHVLVVDDVLTSGATMAACAEAARAAGARQVSVAALARVAKDA</sequence>
<dbReference type="STRING" id="453582.SAMN05421580_11414"/>
<dbReference type="InterPro" id="IPR051910">
    <property type="entry name" value="ComF/GntX_DNA_util-trans"/>
</dbReference>
<dbReference type="SUPFAM" id="SSF53271">
    <property type="entry name" value="PRTase-like"/>
    <property type="match status" value="1"/>
</dbReference>
<name>A0A1N7Q8E5_9RHOB</name>
<accession>A0A1N7Q8E5</accession>
<dbReference type="Pfam" id="PF18912">
    <property type="entry name" value="DZR_2"/>
    <property type="match status" value="1"/>
</dbReference>
<evidence type="ECO:0000313" key="5">
    <source>
        <dbReference type="Proteomes" id="UP000186221"/>
    </source>
</evidence>
<evidence type="ECO:0000313" key="4">
    <source>
        <dbReference type="EMBL" id="SIT19123.1"/>
    </source>
</evidence>
<dbReference type="InterPro" id="IPR000836">
    <property type="entry name" value="PRTase_dom"/>
</dbReference>
<protein>
    <submittedName>
        <fullName evidence="4">ComF family protein</fullName>
    </submittedName>
</protein>
<evidence type="ECO:0000259" key="2">
    <source>
        <dbReference type="Pfam" id="PF00156"/>
    </source>
</evidence>
<feature type="domain" description="Phosphoribosyltransferase" evidence="2">
    <location>
        <begin position="173"/>
        <end position="253"/>
    </location>
</feature>
<reference evidence="5" key="1">
    <citation type="submission" date="2017-01" db="EMBL/GenBank/DDBJ databases">
        <authorList>
            <person name="Varghese N."/>
            <person name="Submissions S."/>
        </authorList>
    </citation>
    <scope>NUCLEOTIDE SEQUENCE [LARGE SCALE GENOMIC DNA]</scope>
    <source>
        <strain evidence="5">DSM 19945</strain>
    </source>
</reference>
<dbReference type="InterPro" id="IPR029057">
    <property type="entry name" value="PRTase-like"/>
</dbReference>
<gene>
    <name evidence="4" type="ORF">SAMN05421580_11414</name>
</gene>
<dbReference type="AlphaFoldDB" id="A0A1N7Q8E5"/>
<dbReference type="PANTHER" id="PTHR47505:SF1">
    <property type="entry name" value="DNA UTILIZATION PROTEIN YHGH"/>
    <property type="match status" value="1"/>
</dbReference>
<dbReference type="EMBL" id="FTOG01000014">
    <property type="protein sequence ID" value="SIT19123.1"/>
    <property type="molecule type" value="Genomic_DNA"/>
</dbReference>
<evidence type="ECO:0000259" key="3">
    <source>
        <dbReference type="Pfam" id="PF18912"/>
    </source>
</evidence>
<evidence type="ECO:0000256" key="1">
    <source>
        <dbReference type="ARBA" id="ARBA00008007"/>
    </source>
</evidence>
<dbReference type="Gene3D" id="3.40.50.2020">
    <property type="match status" value="1"/>
</dbReference>
<dbReference type="CDD" id="cd06223">
    <property type="entry name" value="PRTases_typeI"/>
    <property type="match status" value="1"/>
</dbReference>
<keyword evidence="5" id="KW-1185">Reference proteome</keyword>
<dbReference type="Pfam" id="PF00156">
    <property type="entry name" value="Pribosyltran"/>
    <property type="match status" value="1"/>
</dbReference>
<dbReference type="RefSeq" id="WP_245826595.1">
    <property type="nucleotide sequence ID" value="NZ_FTOG01000014.1"/>
</dbReference>
<proteinExistence type="inferred from homology"/>
<dbReference type="InterPro" id="IPR044005">
    <property type="entry name" value="DZR_2"/>
</dbReference>
<comment type="similarity">
    <text evidence="1">Belongs to the ComF/GntX family.</text>
</comment>
<dbReference type="Proteomes" id="UP000186221">
    <property type="component" value="Unassembled WGS sequence"/>
</dbReference>
<dbReference type="PANTHER" id="PTHR47505">
    <property type="entry name" value="DNA UTILIZATION PROTEIN YHGH"/>
    <property type="match status" value="1"/>
</dbReference>